<evidence type="ECO:0000256" key="1">
    <source>
        <dbReference type="ARBA" id="ARBA00001968"/>
    </source>
</evidence>
<evidence type="ECO:0000259" key="7">
    <source>
        <dbReference type="Pfam" id="PF03755"/>
    </source>
</evidence>
<comment type="similarity">
    <text evidence="5">Belongs to the YicC/YloC family.</text>
</comment>
<feature type="domain" description="Endoribonuclease YicC-like N-terminal" evidence="7">
    <location>
        <begin position="13"/>
        <end position="166"/>
    </location>
</feature>
<evidence type="ECO:0000256" key="2">
    <source>
        <dbReference type="ARBA" id="ARBA00022722"/>
    </source>
</evidence>
<dbReference type="InterPro" id="IPR005229">
    <property type="entry name" value="YicC/YloC-like"/>
</dbReference>
<dbReference type="PANTHER" id="PTHR30636:SF3">
    <property type="entry name" value="UPF0701 PROTEIN YICC"/>
    <property type="match status" value="1"/>
</dbReference>
<keyword evidence="4" id="KW-0378">Hydrolase</keyword>
<dbReference type="eggNOG" id="COG1561">
    <property type="taxonomic scope" value="Bacteria"/>
</dbReference>
<keyword evidence="2" id="KW-0540">Nuclease</keyword>
<feature type="domain" description="Endoribonuclease YicC-like C-terminal" evidence="8">
    <location>
        <begin position="187"/>
        <end position="303"/>
    </location>
</feature>
<protein>
    <submittedName>
        <fullName evidence="9">TIGR00255 family protein</fullName>
    </submittedName>
</protein>
<dbReference type="Proteomes" id="UP000006055">
    <property type="component" value="Chromosome"/>
</dbReference>
<feature type="region of interest" description="Disordered" evidence="6">
    <location>
        <begin position="1"/>
        <end position="23"/>
    </location>
</feature>
<dbReference type="PANTHER" id="PTHR30636">
    <property type="entry name" value="UPF0701 PROTEIN YICC"/>
    <property type="match status" value="1"/>
</dbReference>
<evidence type="ECO:0000256" key="3">
    <source>
        <dbReference type="ARBA" id="ARBA00022759"/>
    </source>
</evidence>
<keyword evidence="3" id="KW-0255">Endonuclease</keyword>
<comment type="cofactor">
    <cofactor evidence="1">
        <name>a divalent metal cation</name>
        <dbReference type="ChEBI" id="CHEBI:60240"/>
    </cofactor>
</comment>
<evidence type="ECO:0000256" key="4">
    <source>
        <dbReference type="ARBA" id="ARBA00022801"/>
    </source>
</evidence>
<dbReference type="STRING" id="706587.Desti_2559"/>
<evidence type="ECO:0000256" key="5">
    <source>
        <dbReference type="ARBA" id="ARBA00035648"/>
    </source>
</evidence>
<dbReference type="GO" id="GO:0004521">
    <property type="term" value="F:RNA endonuclease activity"/>
    <property type="evidence" value="ECO:0007669"/>
    <property type="project" value="InterPro"/>
</dbReference>
<organism evidence="9 10">
    <name type="scientific">Desulfomonile tiedjei (strain ATCC 49306 / DSM 6799 / DCB-1)</name>
    <dbReference type="NCBI Taxonomy" id="706587"/>
    <lineage>
        <taxon>Bacteria</taxon>
        <taxon>Pseudomonadati</taxon>
        <taxon>Thermodesulfobacteriota</taxon>
        <taxon>Desulfomonilia</taxon>
        <taxon>Desulfomonilales</taxon>
        <taxon>Desulfomonilaceae</taxon>
        <taxon>Desulfomonile</taxon>
    </lineage>
</organism>
<dbReference type="PATRIC" id="fig|706587.4.peg.2933"/>
<accession>I4C6P8</accession>
<dbReference type="InterPro" id="IPR013527">
    <property type="entry name" value="YicC-like_N"/>
</dbReference>
<dbReference type="KEGG" id="dti:Desti_2559"/>
<reference evidence="10" key="1">
    <citation type="submission" date="2012-06" db="EMBL/GenBank/DDBJ databases">
        <title>Complete sequence of chromosome of Desulfomonile tiedjei DSM 6799.</title>
        <authorList>
            <person name="Lucas S."/>
            <person name="Copeland A."/>
            <person name="Lapidus A."/>
            <person name="Glavina del Rio T."/>
            <person name="Dalin E."/>
            <person name="Tice H."/>
            <person name="Bruce D."/>
            <person name="Goodwin L."/>
            <person name="Pitluck S."/>
            <person name="Peters L."/>
            <person name="Ovchinnikova G."/>
            <person name="Zeytun A."/>
            <person name="Lu M."/>
            <person name="Kyrpides N."/>
            <person name="Mavromatis K."/>
            <person name="Ivanova N."/>
            <person name="Brettin T."/>
            <person name="Detter J.C."/>
            <person name="Han C."/>
            <person name="Larimer F."/>
            <person name="Land M."/>
            <person name="Hauser L."/>
            <person name="Markowitz V."/>
            <person name="Cheng J.-F."/>
            <person name="Hugenholtz P."/>
            <person name="Woyke T."/>
            <person name="Wu D."/>
            <person name="Spring S."/>
            <person name="Schroeder M."/>
            <person name="Brambilla E."/>
            <person name="Klenk H.-P."/>
            <person name="Eisen J.A."/>
        </authorList>
    </citation>
    <scope>NUCLEOTIDE SEQUENCE [LARGE SCALE GENOMIC DNA]</scope>
    <source>
        <strain evidence="10">ATCC 49306 / DSM 6799 / DCB-1</strain>
    </source>
</reference>
<evidence type="ECO:0000313" key="9">
    <source>
        <dbReference type="EMBL" id="AFM25239.1"/>
    </source>
</evidence>
<dbReference type="Pfam" id="PF03755">
    <property type="entry name" value="YicC-like_N"/>
    <property type="match status" value="1"/>
</dbReference>
<evidence type="ECO:0000313" key="10">
    <source>
        <dbReference type="Proteomes" id="UP000006055"/>
    </source>
</evidence>
<keyword evidence="10" id="KW-1185">Reference proteome</keyword>
<dbReference type="InterPro" id="IPR013551">
    <property type="entry name" value="YicC-like_C"/>
</dbReference>
<dbReference type="GO" id="GO:0016787">
    <property type="term" value="F:hydrolase activity"/>
    <property type="evidence" value="ECO:0007669"/>
    <property type="project" value="UniProtKB-KW"/>
</dbReference>
<dbReference type="OrthoDB" id="9771229at2"/>
<dbReference type="AlphaFoldDB" id="I4C6P8"/>
<name>I4C6P8_DESTA</name>
<gene>
    <name evidence="9" type="ordered locus">Desti_2559</name>
</gene>
<dbReference type="RefSeq" id="WP_014810381.1">
    <property type="nucleotide sequence ID" value="NC_018025.1"/>
</dbReference>
<dbReference type="HOGENOM" id="CLU_076609_1_0_7"/>
<dbReference type="NCBIfam" id="TIGR00255">
    <property type="entry name" value="YicC/YloC family endoribonuclease"/>
    <property type="match status" value="1"/>
</dbReference>
<evidence type="ECO:0000256" key="6">
    <source>
        <dbReference type="SAM" id="MobiDB-lite"/>
    </source>
</evidence>
<sequence>MQVNGAGMRTRPIKSMTGFGRGRSASGEVEIITEIRAVNHRFLDLSVKLPRAFNVFEPAIRKTVTDSVHRGKFDIMVTRSAGKNGLVEVTLDESLATGYFNCLKRIQEKFNLTAEIKASDIIGLKDVVVPVERDDLVESEWPLLEESLGTAMRALDEMRCAEGATLWNDIENRLLSIKETASRISPLVQQVVVAAKERLERRIKELTGGMELDPDRLTQEVAIIADKSDVTEELIRLNSHLEQFMGFFSEGSPLGRKLDFLLQEINREVNTLGSKSASTEISSHVVYMKSELEKIREQTQNIE</sequence>
<dbReference type="Pfam" id="PF08340">
    <property type="entry name" value="YicC-like_C"/>
    <property type="match status" value="1"/>
</dbReference>
<dbReference type="EMBL" id="CP003360">
    <property type="protein sequence ID" value="AFM25239.1"/>
    <property type="molecule type" value="Genomic_DNA"/>
</dbReference>
<evidence type="ECO:0000259" key="8">
    <source>
        <dbReference type="Pfam" id="PF08340"/>
    </source>
</evidence>
<proteinExistence type="inferred from homology"/>